<keyword evidence="2" id="KW-1003">Cell membrane</keyword>
<evidence type="ECO:0000313" key="9">
    <source>
        <dbReference type="Proteomes" id="UP000229044"/>
    </source>
</evidence>
<evidence type="ECO:0000256" key="2">
    <source>
        <dbReference type="ARBA" id="ARBA00022475"/>
    </source>
</evidence>
<accession>A0A2G1VEH2</accession>
<dbReference type="AlphaFoldDB" id="A0A2G1VEH2"/>
<reference evidence="8 9" key="1">
    <citation type="submission" date="2017-09" db="EMBL/GenBank/DDBJ databases">
        <title>The draft genome sequences of Marinobacter guineae M3B.</title>
        <authorList>
            <person name="Cao J."/>
        </authorList>
    </citation>
    <scope>NUCLEOTIDE SEQUENCE [LARGE SCALE GENOMIC DNA]</scope>
    <source>
        <strain evidence="8 9">M3B</strain>
    </source>
</reference>
<keyword evidence="9" id="KW-1185">Reference proteome</keyword>
<dbReference type="PANTHER" id="PTHR35007">
    <property type="entry name" value="INTEGRAL MEMBRANE PROTEIN-RELATED"/>
    <property type="match status" value="1"/>
</dbReference>
<dbReference type="PANTHER" id="PTHR35007:SF2">
    <property type="entry name" value="PILUS ASSEMBLE PROTEIN"/>
    <property type="match status" value="1"/>
</dbReference>
<proteinExistence type="predicted"/>
<dbReference type="Pfam" id="PF00482">
    <property type="entry name" value="T2SSF"/>
    <property type="match status" value="1"/>
</dbReference>
<feature type="transmembrane region" description="Helical" evidence="6">
    <location>
        <begin position="259"/>
        <end position="281"/>
    </location>
</feature>
<evidence type="ECO:0000313" key="8">
    <source>
        <dbReference type="EMBL" id="PHQ25173.1"/>
    </source>
</evidence>
<evidence type="ECO:0000256" key="4">
    <source>
        <dbReference type="ARBA" id="ARBA00022989"/>
    </source>
</evidence>
<evidence type="ECO:0000256" key="1">
    <source>
        <dbReference type="ARBA" id="ARBA00004651"/>
    </source>
</evidence>
<keyword evidence="4 6" id="KW-1133">Transmembrane helix</keyword>
<keyword evidence="5 6" id="KW-0472">Membrane</keyword>
<protein>
    <submittedName>
        <fullName evidence="8">Secretion system protein F</fullName>
    </submittedName>
</protein>
<name>A0A2G1VEH2_9GAMM</name>
<dbReference type="OrthoDB" id="9810662at2"/>
<evidence type="ECO:0000259" key="7">
    <source>
        <dbReference type="Pfam" id="PF00482"/>
    </source>
</evidence>
<dbReference type="InterPro" id="IPR018076">
    <property type="entry name" value="T2SS_GspF_dom"/>
</dbReference>
<feature type="transmembrane region" description="Helical" evidence="6">
    <location>
        <begin position="114"/>
        <end position="131"/>
    </location>
</feature>
<gene>
    <name evidence="8" type="ORF">CLH62_12560</name>
</gene>
<dbReference type="EMBL" id="NTFI01000003">
    <property type="protein sequence ID" value="PHQ25173.1"/>
    <property type="molecule type" value="Genomic_DNA"/>
</dbReference>
<feature type="domain" description="Type II secretion system protein GspF" evidence="7">
    <location>
        <begin position="149"/>
        <end position="275"/>
    </location>
</feature>
<keyword evidence="3 6" id="KW-0812">Transmembrane</keyword>
<dbReference type="Gene3D" id="1.20.81.30">
    <property type="entry name" value="Type II secretion system (T2SS), domain F"/>
    <property type="match status" value="1"/>
</dbReference>
<evidence type="ECO:0000256" key="5">
    <source>
        <dbReference type="ARBA" id="ARBA00023136"/>
    </source>
</evidence>
<dbReference type="RefSeq" id="WP_099618484.1">
    <property type="nucleotide sequence ID" value="NZ_KZ319340.1"/>
</dbReference>
<comment type="subcellular location">
    <subcellularLocation>
        <location evidence="1">Cell membrane</location>
        <topology evidence="1">Multi-pass membrane protein</topology>
    </subcellularLocation>
</comment>
<dbReference type="GO" id="GO:0005886">
    <property type="term" value="C:plasma membrane"/>
    <property type="evidence" value="ECO:0007669"/>
    <property type="project" value="UniProtKB-SubCell"/>
</dbReference>
<comment type="caution">
    <text evidence="8">The sequence shown here is derived from an EMBL/GenBank/DDBJ whole genome shotgun (WGS) entry which is preliminary data.</text>
</comment>
<dbReference type="Proteomes" id="UP000229044">
    <property type="component" value="Unassembled WGS sequence"/>
</dbReference>
<evidence type="ECO:0000256" key="6">
    <source>
        <dbReference type="SAM" id="Phobius"/>
    </source>
</evidence>
<organism evidence="8 9">
    <name type="scientific">Marinobacter guineae</name>
    <dbReference type="NCBI Taxonomy" id="432303"/>
    <lineage>
        <taxon>Bacteria</taxon>
        <taxon>Pseudomonadati</taxon>
        <taxon>Pseudomonadota</taxon>
        <taxon>Gammaproteobacteria</taxon>
        <taxon>Pseudomonadales</taxon>
        <taxon>Marinobacteraceae</taxon>
        <taxon>Marinobacter</taxon>
    </lineage>
</organism>
<sequence length="287" mass="32429">MKLMLFVAAFLAVALFILAARNIKSTVPDSNRDYMDPLPPALRMVWPLVRILAFHLGERFPTDILEYYYRQMRRSGVAYLMTADEFVGLKILGGVTAVGVAALIMWLLEAFDPLYLPFALVLGWTMPSLSLRDRRKRREALILKQLPTFLDFLTMAVQAGMNLSGALNQAIEKGPAGPLKIELEKVIRDIRAGMHRVDALRAMAERIELKEVTSFVTAVAQAEKTGSSLGETLKIQADQRRVERFQRAEKMAMEAPVKLIFPLVVFIFPMTFIVLGFPIAMKFLYEM</sequence>
<evidence type="ECO:0000256" key="3">
    <source>
        <dbReference type="ARBA" id="ARBA00022692"/>
    </source>
</evidence>
<feature type="transmembrane region" description="Helical" evidence="6">
    <location>
        <begin position="86"/>
        <end position="108"/>
    </location>
</feature>
<dbReference type="InterPro" id="IPR042094">
    <property type="entry name" value="T2SS_GspF_sf"/>
</dbReference>